<dbReference type="EMBL" id="CADCTS010000054">
    <property type="protein sequence ID" value="CAA9289095.1"/>
    <property type="molecule type" value="Genomic_DNA"/>
</dbReference>
<accession>A0A6J4JW38</accession>
<reference evidence="1" key="1">
    <citation type="submission" date="2020-02" db="EMBL/GenBank/DDBJ databases">
        <authorList>
            <person name="Meier V. D."/>
        </authorList>
    </citation>
    <scope>NUCLEOTIDE SEQUENCE</scope>
    <source>
        <strain evidence="1">AVDCRST_MAG48</strain>
    </source>
</reference>
<feature type="non-terminal residue" evidence="1">
    <location>
        <position position="32"/>
    </location>
</feature>
<evidence type="ECO:0000313" key="1">
    <source>
        <dbReference type="EMBL" id="CAA9289095.1"/>
    </source>
</evidence>
<organism evidence="1">
    <name type="scientific">uncultured Friedmanniella sp</name>
    <dbReference type="NCBI Taxonomy" id="335381"/>
    <lineage>
        <taxon>Bacteria</taxon>
        <taxon>Bacillati</taxon>
        <taxon>Actinomycetota</taxon>
        <taxon>Actinomycetes</taxon>
        <taxon>Propionibacteriales</taxon>
        <taxon>Nocardioidaceae</taxon>
        <taxon>Friedmanniella</taxon>
        <taxon>environmental samples</taxon>
    </lineage>
</organism>
<sequence>MLVALGRSTSDPEAVLSTVVESARRLCRCQAV</sequence>
<protein>
    <submittedName>
        <fullName evidence="1">Uncharacterized protein</fullName>
    </submittedName>
</protein>
<proteinExistence type="predicted"/>
<name>A0A6J4JW38_9ACTN</name>
<gene>
    <name evidence="1" type="ORF">AVDCRST_MAG48-379</name>
</gene>
<dbReference type="AlphaFoldDB" id="A0A6J4JW38"/>